<dbReference type="InterPro" id="IPR013752">
    <property type="entry name" value="KPA_reductase"/>
</dbReference>
<evidence type="ECO:0000313" key="3">
    <source>
        <dbReference type="EMBL" id="OQS07708.1"/>
    </source>
</evidence>
<protein>
    <recommendedName>
        <fullName evidence="2">Ketopantoate reductase C-terminal domain-containing protein</fullName>
    </recommendedName>
</protein>
<keyword evidence="1" id="KW-0812">Transmembrane</keyword>
<evidence type="ECO:0000259" key="2">
    <source>
        <dbReference type="Pfam" id="PF08546"/>
    </source>
</evidence>
<evidence type="ECO:0000256" key="1">
    <source>
        <dbReference type="SAM" id="Phobius"/>
    </source>
</evidence>
<reference evidence="3 4" key="1">
    <citation type="journal article" date="2014" name="Genome Biol. Evol.">
        <title>The secreted proteins of Achlya hypogyna and Thraustotheca clavata identify the ancestral oomycete secretome and reveal gene acquisitions by horizontal gene transfer.</title>
        <authorList>
            <person name="Misner I."/>
            <person name="Blouin N."/>
            <person name="Leonard G."/>
            <person name="Richards T.A."/>
            <person name="Lane C.E."/>
        </authorList>
    </citation>
    <scope>NUCLEOTIDE SEQUENCE [LARGE SCALE GENOMIC DNA]</scope>
    <source>
        <strain evidence="3 4">ATCC 34112</strain>
    </source>
</reference>
<dbReference type="InterPro" id="IPR013328">
    <property type="entry name" value="6PGD_dom2"/>
</dbReference>
<dbReference type="Proteomes" id="UP000243217">
    <property type="component" value="Unassembled WGS sequence"/>
</dbReference>
<accession>A0A1W0ABY4</accession>
<sequence>MVKEGSRIPRVAIVCNGNSSVSMRRQNLAKYLAACMTKGGWAEKVWFVSVKGNVSSAPYQVRRRDGAILSSDEVNFTSDTNVLANVDAIFLCCDLAEVDACGKIIANAIKGSKTKHVIVHLEASLKRKDGLDKAYFSEKVFLQGGACFDVVIDDNGVLLPLSNGAIFLERLAKEKESALFCFSIIESCGIQVISRRNMRAIHWSNAIINTLHSVCALTGLSTNEALRDRRCRLIYADMMHEMTKVLDNVQKDKNWHLDHSGNVTLPIPLLLSFLPLPNFIFNNICLGLVDFGVGVSDDGHPLLTTDVTSGLSTELPYEYDDVFELSEKTKVPTPTLLQMKKLVLTAVETKSTTRISPAALYSAIQPSSESRNHSRTFIIKVLVTILMTVWLIYSLFF</sequence>
<feature type="domain" description="Ketopantoate reductase C-terminal" evidence="2">
    <location>
        <begin position="197"/>
        <end position="339"/>
    </location>
</feature>
<dbReference type="OrthoDB" id="64577at2759"/>
<organism evidence="3 4">
    <name type="scientific">Thraustotheca clavata</name>
    <dbReference type="NCBI Taxonomy" id="74557"/>
    <lineage>
        <taxon>Eukaryota</taxon>
        <taxon>Sar</taxon>
        <taxon>Stramenopiles</taxon>
        <taxon>Oomycota</taxon>
        <taxon>Saprolegniomycetes</taxon>
        <taxon>Saprolegniales</taxon>
        <taxon>Achlyaceae</taxon>
        <taxon>Thraustotheca</taxon>
    </lineage>
</organism>
<dbReference type="Gene3D" id="1.10.1040.10">
    <property type="entry name" value="N-(1-d-carboxylethyl)-l-norvaline Dehydrogenase, domain 2"/>
    <property type="match status" value="1"/>
</dbReference>
<dbReference type="Pfam" id="PF08546">
    <property type="entry name" value="ApbA_C"/>
    <property type="match status" value="1"/>
</dbReference>
<keyword evidence="1" id="KW-1133">Transmembrane helix</keyword>
<feature type="transmembrane region" description="Helical" evidence="1">
    <location>
        <begin position="377"/>
        <end position="396"/>
    </location>
</feature>
<dbReference type="EMBL" id="JNBS01000154">
    <property type="protein sequence ID" value="OQS07708.1"/>
    <property type="molecule type" value="Genomic_DNA"/>
</dbReference>
<dbReference type="STRING" id="74557.A0A1W0ABY4"/>
<comment type="caution">
    <text evidence="3">The sequence shown here is derived from an EMBL/GenBank/DDBJ whole genome shotgun (WGS) entry which is preliminary data.</text>
</comment>
<evidence type="ECO:0000313" key="4">
    <source>
        <dbReference type="Proteomes" id="UP000243217"/>
    </source>
</evidence>
<proteinExistence type="predicted"/>
<dbReference type="AlphaFoldDB" id="A0A1W0ABY4"/>
<name>A0A1W0ABY4_9STRA</name>
<gene>
    <name evidence="3" type="ORF">THRCLA_00299</name>
</gene>
<keyword evidence="1" id="KW-0472">Membrane</keyword>
<keyword evidence="4" id="KW-1185">Reference proteome</keyword>